<evidence type="ECO:0000313" key="2">
    <source>
        <dbReference type="Proteomes" id="UP001226160"/>
    </source>
</evidence>
<name>A0AAP4BVL0_9CORY</name>
<accession>A0AAP4BVL0</accession>
<gene>
    <name evidence="1" type="ORF">QPX54_09850</name>
</gene>
<dbReference type="AlphaFoldDB" id="A0AAP4BVL0"/>
<dbReference type="RefSeq" id="WP_284589978.1">
    <property type="nucleotide sequence ID" value="NZ_JASNVP010000009.1"/>
</dbReference>
<organism evidence="1 2">
    <name type="scientific">Corynebacterium propinquum</name>
    <dbReference type="NCBI Taxonomy" id="43769"/>
    <lineage>
        <taxon>Bacteria</taxon>
        <taxon>Bacillati</taxon>
        <taxon>Actinomycetota</taxon>
        <taxon>Actinomycetes</taxon>
        <taxon>Mycobacteriales</taxon>
        <taxon>Corynebacteriaceae</taxon>
        <taxon>Corynebacterium</taxon>
    </lineage>
</organism>
<dbReference type="Proteomes" id="UP001226160">
    <property type="component" value="Unassembled WGS sequence"/>
</dbReference>
<protein>
    <submittedName>
        <fullName evidence="1">Uncharacterized protein</fullName>
    </submittedName>
</protein>
<proteinExistence type="predicted"/>
<sequence>MQKTWEIIADGQPALEIIDTFSGSVAIKSLRGNDRGKVLYQLAKVPGNYFDADDIRRFGHQFVTAEMLSVVEK</sequence>
<evidence type="ECO:0000313" key="1">
    <source>
        <dbReference type="EMBL" id="MDK4326803.1"/>
    </source>
</evidence>
<dbReference type="EMBL" id="JASNVP010000009">
    <property type="protein sequence ID" value="MDK4326803.1"/>
    <property type="molecule type" value="Genomic_DNA"/>
</dbReference>
<reference evidence="1" key="1">
    <citation type="submission" date="2023-05" db="EMBL/GenBank/DDBJ databases">
        <title>Metabolic capabilities are highly conserved among human nasal-associated Corynebacterium species in pangenomic analyses.</title>
        <authorList>
            <person name="Tran T.H."/>
            <person name="Roberts A.Q."/>
            <person name="Escapa I.F."/>
            <person name="Gao W."/>
            <person name="Conlan S."/>
            <person name="Kong H."/>
            <person name="Segre J.A."/>
            <person name="Kelly M.S."/>
            <person name="Lemon K.P."/>
        </authorList>
    </citation>
    <scope>NUCLEOTIDE SEQUENCE</scope>
    <source>
        <strain evidence="1">KPL2654</strain>
    </source>
</reference>
<comment type="caution">
    <text evidence="1">The sequence shown here is derived from an EMBL/GenBank/DDBJ whole genome shotgun (WGS) entry which is preliminary data.</text>
</comment>